<dbReference type="Proteomes" id="UP000001555">
    <property type="component" value="Unassembled WGS sequence"/>
</dbReference>
<dbReference type="EMBL" id="DS721489">
    <property type="protein sequence ID" value="EEC06502.1"/>
    <property type="molecule type" value="Genomic_DNA"/>
</dbReference>
<name>B7PIT0_IXOSC</name>
<evidence type="ECO:0000313" key="3">
    <source>
        <dbReference type="Proteomes" id="UP000001555"/>
    </source>
</evidence>
<dbReference type="EMBL" id="ABJB010946200">
    <property type="status" value="NOT_ANNOTATED_CDS"/>
    <property type="molecule type" value="Genomic_DNA"/>
</dbReference>
<evidence type="ECO:0000313" key="2">
    <source>
        <dbReference type="EnsemblMetazoa" id="ISCW005092-PA"/>
    </source>
</evidence>
<keyword evidence="3" id="KW-1185">Reference proteome</keyword>
<dbReference type="VEuPathDB" id="VectorBase:ISCW005092"/>
<sequence>MFIICCKLCFELLLNCNSEVHIIPLKTIFELVKQAFVMALGHCLIKHLYIMEYQV</sequence>
<reference evidence="1 3" key="1">
    <citation type="submission" date="2008-03" db="EMBL/GenBank/DDBJ databases">
        <title>Annotation of Ixodes scapularis.</title>
        <authorList>
            <consortium name="Ixodes scapularis Genome Project Consortium"/>
            <person name="Caler E."/>
            <person name="Hannick L.I."/>
            <person name="Bidwell S."/>
            <person name="Joardar V."/>
            <person name="Thiagarajan M."/>
            <person name="Amedeo P."/>
            <person name="Galinsky K.J."/>
            <person name="Schobel S."/>
            <person name="Inman J."/>
            <person name="Hostetler J."/>
            <person name="Miller J."/>
            <person name="Hammond M."/>
            <person name="Megy K."/>
            <person name="Lawson D."/>
            <person name="Kodira C."/>
            <person name="Sutton G."/>
            <person name="Meyer J."/>
            <person name="Hill C.A."/>
            <person name="Birren B."/>
            <person name="Nene V."/>
            <person name="Collins F."/>
            <person name="Alarcon-Chaidez F."/>
            <person name="Wikel S."/>
            <person name="Strausberg R."/>
        </authorList>
    </citation>
    <scope>NUCLEOTIDE SEQUENCE [LARGE SCALE GENOMIC DNA]</scope>
    <source>
        <strain evidence="3">Wikel</strain>
        <strain evidence="1">Wikel colony</strain>
    </source>
</reference>
<dbReference type="PaxDb" id="6945-B7PIT0"/>
<accession>B7PIT0</accession>
<dbReference type="AlphaFoldDB" id="B7PIT0"/>
<evidence type="ECO:0000313" key="1">
    <source>
        <dbReference type="EMBL" id="EEC06502.1"/>
    </source>
</evidence>
<protein>
    <submittedName>
        <fullName evidence="1 2">Uncharacterized protein</fullName>
    </submittedName>
</protein>
<dbReference type="VEuPathDB" id="VectorBase:ISCI005092"/>
<organism>
    <name type="scientific">Ixodes scapularis</name>
    <name type="common">Black-legged tick</name>
    <name type="synonym">Deer tick</name>
    <dbReference type="NCBI Taxonomy" id="6945"/>
    <lineage>
        <taxon>Eukaryota</taxon>
        <taxon>Metazoa</taxon>
        <taxon>Ecdysozoa</taxon>
        <taxon>Arthropoda</taxon>
        <taxon>Chelicerata</taxon>
        <taxon>Arachnida</taxon>
        <taxon>Acari</taxon>
        <taxon>Parasitiformes</taxon>
        <taxon>Ixodida</taxon>
        <taxon>Ixodoidea</taxon>
        <taxon>Ixodidae</taxon>
        <taxon>Ixodinae</taxon>
        <taxon>Ixodes</taxon>
    </lineage>
</organism>
<dbReference type="EnsemblMetazoa" id="ISCW005092-RA">
    <property type="protein sequence ID" value="ISCW005092-PA"/>
    <property type="gene ID" value="ISCW005092"/>
</dbReference>
<proteinExistence type="predicted"/>
<dbReference type="InParanoid" id="B7PIT0"/>
<gene>
    <name evidence="1" type="ORF">IscW_ISCW005092</name>
</gene>
<reference evidence="2" key="2">
    <citation type="submission" date="2020-05" db="UniProtKB">
        <authorList>
            <consortium name="EnsemblMetazoa"/>
        </authorList>
    </citation>
    <scope>IDENTIFICATION</scope>
    <source>
        <strain evidence="2">wikel</strain>
    </source>
</reference>
<dbReference type="HOGENOM" id="CLU_3034676_0_0_1"/>